<protein>
    <recommendedName>
        <fullName evidence="5">tRNA (cytidine/uridine-2'-O-)-methyltransferase TrmJ</fullName>
        <ecNumber evidence="5">2.1.1.200</ecNumber>
    </recommendedName>
    <alternativeName>
        <fullName evidence="5">tRNA (cytidine(32)/uridine(32)-2'-O)-methyltransferase</fullName>
    </alternativeName>
    <alternativeName>
        <fullName evidence="5">tRNA Cm32/Um32 methyltransferase</fullName>
    </alternativeName>
</protein>
<dbReference type="Gene3D" id="3.40.1280.10">
    <property type="match status" value="1"/>
</dbReference>
<evidence type="ECO:0000256" key="4">
    <source>
        <dbReference type="ARBA" id="ARBA00022691"/>
    </source>
</evidence>
<dbReference type="InterPro" id="IPR029026">
    <property type="entry name" value="tRNA_m1G_MTases_N"/>
</dbReference>
<evidence type="ECO:0000256" key="3">
    <source>
        <dbReference type="ARBA" id="ARBA00022679"/>
    </source>
</evidence>
<dbReference type="EMBL" id="JBHRSS010000010">
    <property type="protein sequence ID" value="MFC3106307.1"/>
    <property type="molecule type" value="Genomic_DNA"/>
</dbReference>
<name>A0ABV7EXK5_9GAMM</name>
<evidence type="ECO:0000256" key="6">
    <source>
        <dbReference type="SAM" id="MobiDB-lite"/>
    </source>
</evidence>
<evidence type="ECO:0000313" key="9">
    <source>
        <dbReference type="Proteomes" id="UP001595462"/>
    </source>
</evidence>
<keyword evidence="2 5" id="KW-0489">Methyltransferase</keyword>
<comment type="subcellular location">
    <subcellularLocation>
        <location evidence="5">Cytoplasm</location>
    </subcellularLocation>
</comment>
<evidence type="ECO:0000256" key="1">
    <source>
        <dbReference type="ARBA" id="ARBA00007228"/>
    </source>
</evidence>
<comment type="catalytic activity">
    <reaction evidence="5">
        <text>uridine(32) in tRNA + S-adenosyl-L-methionine = 2'-O-methyluridine(32) in tRNA + S-adenosyl-L-homocysteine + H(+)</text>
        <dbReference type="Rhea" id="RHEA:42936"/>
        <dbReference type="Rhea" id="RHEA-COMP:10107"/>
        <dbReference type="Rhea" id="RHEA-COMP:10290"/>
        <dbReference type="ChEBI" id="CHEBI:15378"/>
        <dbReference type="ChEBI" id="CHEBI:57856"/>
        <dbReference type="ChEBI" id="CHEBI:59789"/>
        <dbReference type="ChEBI" id="CHEBI:65315"/>
        <dbReference type="ChEBI" id="CHEBI:74478"/>
        <dbReference type="EC" id="2.1.1.200"/>
    </reaction>
</comment>
<dbReference type="GO" id="GO:0008168">
    <property type="term" value="F:methyltransferase activity"/>
    <property type="evidence" value="ECO:0007669"/>
    <property type="project" value="UniProtKB-KW"/>
</dbReference>
<accession>A0ABV7EXK5</accession>
<keyword evidence="5" id="KW-0819">tRNA processing</keyword>
<evidence type="ECO:0000256" key="5">
    <source>
        <dbReference type="RuleBase" id="RU362024"/>
    </source>
</evidence>
<keyword evidence="3" id="KW-0808">Transferase</keyword>
<dbReference type="RefSeq" id="WP_380691989.1">
    <property type="nucleotide sequence ID" value="NZ_JBHRSS010000010.1"/>
</dbReference>
<dbReference type="NCBIfam" id="TIGR00050">
    <property type="entry name" value="rRNA_methyl_1"/>
    <property type="match status" value="1"/>
</dbReference>
<comment type="function">
    <text evidence="5">Catalyzes the formation of 2'O-methylated cytidine (Cm32) or 2'O-methylated uridine (Um32) at position 32 in tRNA.</text>
</comment>
<keyword evidence="5" id="KW-0963">Cytoplasm</keyword>
<dbReference type="Pfam" id="PF00588">
    <property type="entry name" value="SpoU_methylase"/>
    <property type="match status" value="1"/>
</dbReference>
<reference evidence="9" key="1">
    <citation type="journal article" date="2019" name="Int. J. Syst. Evol. Microbiol.">
        <title>The Global Catalogue of Microorganisms (GCM) 10K type strain sequencing project: providing services to taxonomists for standard genome sequencing and annotation.</title>
        <authorList>
            <consortium name="The Broad Institute Genomics Platform"/>
            <consortium name="The Broad Institute Genome Sequencing Center for Infectious Disease"/>
            <person name="Wu L."/>
            <person name="Ma J."/>
        </authorList>
    </citation>
    <scope>NUCLEOTIDE SEQUENCE [LARGE SCALE GENOMIC DNA]</scope>
    <source>
        <strain evidence="9">KCTC 52640</strain>
    </source>
</reference>
<organism evidence="8 9">
    <name type="scientific">Salinisphaera aquimarina</name>
    <dbReference type="NCBI Taxonomy" id="2094031"/>
    <lineage>
        <taxon>Bacteria</taxon>
        <taxon>Pseudomonadati</taxon>
        <taxon>Pseudomonadota</taxon>
        <taxon>Gammaproteobacteria</taxon>
        <taxon>Salinisphaerales</taxon>
        <taxon>Salinisphaeraceae</taxon>
        <taxon>Salinisphaera</taxon>
    </lineage>
</organism>
<evidence type="ECO:0000313" key="8">
    <source>
        <dbReference type="EMBL" id="MFC3106307.1"/>
    </source>
</evidence>
<proteinExistence type="inferred from homology"/>
<keyword evidence="4 5" id="KW-0949">S-adenosyl-L-methionine</keyword>
<dbReference type="CDD" id="cd18093">
    <property type="entry name" value="SpoU-like_TrmJ"/>
    <property type="match status" value="1"/>
</dbReference>
<dbReference type="Proteomes" id="UP001595462">
    <property type="component" value="Unassembled WGS sequence"/>
</dbReference>
<dbReference type="EC" id="2.1.1.200" evidence="5"/>
<dbReference type="InterPro" id="IPR001537">
    <property type="entry name" value="SpoU_MeTrfase"/>
</dbReference>
<sequence>MAQQDDETTPATPAAFDGARLSRLRIVLVGAQHPGNIGAAARAMKVMGLHDLALVAPERFPDPEAISRASGADDVLAAARIYDTLDQAIGDCVLAIGASARRRSTSWPLVDARTAARRAISLAADHQVALVFGRERSGLENAELDLCQLHLQVPTNPDYRSLNLAAAVQVVCYELRMAAGDRPEPNPAHEPVESADMEGFYQHMSDVLITSGFLDPELPGVLMRRVRRLFNRAEPDRIELNILRGMLRALDPRRRPLRKAHTALHDDNPPSALDPGARDPK</sequence>
<dbReference type="InterPro" id="IPR004384">
    <property type="entry name" value="RNA_MeTrfase_TrmJ/LasT"/>
</dbReference>
<comment type="catalytic activity">
    <reaction evidence="5">
        <text>cytidine(32) in tRNA + S-adenosyl-L-methionine = 2'-O-methylcytidine(32) in tRNA + S-adenosyl-L-homocysteine + H(+)</text>
        <dbReference type="Rhea" id="RHEA:42932"/>
        <dbReference type="Rhea" id="RHEA-COMP:10288"/>
        <dbReference type="Rhea" id="RHEA-COMP:10289"/>
        <dbReference type="ChEBI" id="CHEBI:15378"/>
        <dbReference type="ChEBI" id="CHEBI:57856"/>
        <dbReference type="ChEBI" id="CHEBI:59789"/>
        <dbReference type="ChEBI" id="CHEBI:74495"/>
        <dbReference type="ChEBI" id="CHEBI:82748"/>
        <dbReference type="EC" id="2.1.1.200"/>
    </reaction>
</comment>
<dbReference type="SUPFAM" id="SSF75217">
    <property type="entry name" value="alpha/beta knot"/>
    <property type="match status" value="1"/>
</dbReference>
<feature type="domain" description="tRNA/rRNA methyltransferase SpoU type" evidence="7">
    <location>
        <begin position="24"/>
        <end position="173"/>
    </location>
</feature>
<dbReference type="PANTHER" id="PTHR42786:SF2">
    <property type="entry name" value="TRNA (CYTIDINE_URIDINE-2'-O-)-METHYLTRANSFERASE TRMJ"/>
    <property type="match status" value="1"/>
</dbReference>
<dbReference type="Gene3D" id="1.10.8.590">
    <property type="match status" value="1"/>
</dbReference>
<comment type="caution">
    <text evidence="8">The sequence shown here is derived from an EMBL/GenBank/DDBJ whole genome shotgun (WGS) entry which is preliminary data.</text>
</comment>
<evidence type="ECO:0000259" key="7">
    <source>
        <dbReference type="Pfam" id="PF00588"/>
    </source>
</evidence>
<dbReference type="GO" id="GO:0032259">
    <property type="term" value="P:methylation"/>
    <property type="evidence" value="ECO:0007669"/>
    <property type="project" value="UniProtKB-KW"/>
</dbReference>
<comment type="subunit">
    <text evidence="5">Homodimer.</text>
</comment>
<comment type="similarity">
    <text evidence="1">Belongs to the class IV-like SAM-binding methyltransferase superfamily. RNA methyltransferase TrmH family.</text>
</comment>
<dbReference type="InterPro" id="IPR029028">
    <property type="entry name" value="Alpha/beta_knot_MTases"/>
</dbReference>
<gene>
    <name evidence="5" type="primary">trmJ</name>
    <name evidence="8" type="ORF">ACFOSU_20730</name>
</gene>
<evidence type="ECO:0000256" key="2">
    <source>
        <dbReference type="ARBA" id="ARBA00022603"/>
    </source>
</evidence>
<dbReference type="PIRSF" id="PIRSF004808">
    <property type="entry name" value="LasT"/>
    <property type="match status" value="1"/>
</dbReference>
<keyword evidence="9" id="KW-1185">Reference proteome</keyword>
<dbReference type="PANTHER" id="PTHR42786">
    <property type="entry name" value="TRNA/RRNA METHYLTRANSFERASE"/>
    <property type="match status" value="1"/>
</dbReference>
<feature type="region of interest" description="Disordered" evidence="6">
    <location>
        <begin position="260"/>
        <end position="281"/>
    </location>
</feature>